<dbReference type="GO" id="GO:0016020">
    <property type="term" value="C:membrane"/>
    <property type="evidence" value="ECO:0007669"/>
    <property type="project" value="InterPro"/>
</dbReference>
<keyword evidence="2" id="KW-0732">Signal</keyword>
<feature type="domain" description="Transglycosylase SLT" evidence="3">
    <location>
        <begin position="87"/>
        <end position="193"/>
    </location>
</feature>
<dbReference type="Proteomes" id="UP000650081">
    <property type="component" value="Unassembled WGS sequence"/>
</dbReference>
<feature type="signal peptide" evidence="2">
    <location>
        <begin position="1"/>
        <end position="22"/>
    </location>
</feature>
<dbReference type="GO" id="GO:0000270">
    <property type="term" value="P:peptidoglycan metabolic process"/>
    <property type="evidence" value="ECO:0007669"/>
    <property type="project" value="InterPro"/>
</dbReference>
<dbReference type="PANTHER" id="PTHR37423:SF2">
    <property type="entry name" value="MEMBRANE-BOUND LYTIC MUREIN TRANSGLYCOSYLASE C"/>
    <property type="match status" value="1"/>
</dbReference>
<dbReference type="SUPFAM" id="SSF53955">
    <property type="entry name" value="Lysozyme-like"/>
    <property type="match status" value="1"/>
</dbReference>
<name>A0A923PKR2_9BACT</name>
<dbReference type="CDD" id="cd16894">
    <property type="entry name" value="MltD-like"/>
    <property type="match status" value="1"/>
</dbReference>
<reference evidence="4" key="1">
    <citation type="submission" date="2020-08" db="EMBL/GenBank/DDBJ databases">
        <title>Lewinella bacteria from marine environments.</title>
        <authorList>
            <person name="Zhong Y."/>
        </authorList>
    </citation>
    <scope>NUCLEOTIDE SEQUENCE</scope>
    <source>
        <strain evidence="4">KCTC 42187</strain>
    </source>
</reference>
<dbReference type="GO" id="GO:0008933">
    <property type="term" value="F:peptidoglycan lytic transglycosylase activity"/>
    <property type="evidence" value="ECO:0007669"/>
    <property type="project" value="InterPro"/>
</dbReference>
<gene>
    <name evidence="4" type="ORF">H9S92_16910</name>
</gene>
<dbReference type="InterPro" id="IPR000189">
    <property type="entry name" value="Transglyc_AS"/>
</dbReference>
<proteinExistence type="inferred from homology"/>
<evidence type="ECO:0000313" key="4">
    <source>
        <dbReference type="EMBL" id="MBC6995850.1"/>
    </source>
</evidence>
<dbReference type="InterPro" id="IPR023346">
    <property type="entry name" value="Lysozyme-like_dom_sf"/>
</dbReference>
<dbReference type="RefSeq" id="WP_187467870.1">
    <property type="nucleotide sequence ID" value="NZ_JACSIT010000141.1"/>
</dbReference>
<dbReference type="AlphaFoldDB" id="A0A923PKR2"/>
<organism evidence="4 5">
    <name type="scientific">Neolewinella lacunae</name>
    <dbReference type="NCBI Taxonomy" id="1517758"/>
    <lineage>
        <taxon>Bacteria</taxon>
        <taxon>Pseudomonadati</taxon>
        <taxon>Bacteroidota</taxon>
        <taxon>Saprospiria</taxon>
        <taxon>Saprospirales</taxon>
        <taxon>Lewinellaceae</taxon>
        <taxon>Neolewinella</taxon>
    </lineage>
</organism>
<dbReference type="PROSITE" id="PS00922">
    <property type="entry name" value="TRANSGLYCOSYLASE"/>
    <property type="match status" value="1"/>
</dbReference>
<dbReference type="Gene3D" id="1.10.530.10">
    <property type="match status" value="1"/>
</dbReference>
<comment type="caution">
    <text evidence="4">The sequence shown here is derived from an EMBL/GenBank/DDBJ whole genome shotgun (WGS) entry which is preliminary data.</text>
</comment>
<dbReference type="Pfam" id="PF01464">
    <property type="entry name" value="SLT"/>
    <property type="match status" value="1"/>
</dbReference>
<dbReference type="PANTHER" id="PTHR37423">
    <property type="entry name" value="SOLUBLE LYTIC MUREIN TRANSGLYCOSYLASE-RELATED"/>
    <property type="match status" value="1"/>
</dbReference>
<evidence type="ECO:0000259" key="3">
    <source>
        <dbReference type="Pfam" id="PF01464"/>
    </source>
</evidence>
<evidence type="ECO:0000313" key="5">
    <source>
        <dbReference type="Proteomes" id="UP000650081"/>
    </source>
</evidence>
<evidence type="ECO:0000256" key="2">
    <source>
        <dbReference type="SAM" id="SignalP"/>
    </source>
</evidence>
<feature type="chain" id="PRO_5037103855" evidence="2">
    <location>
        <begin position="23"/>
        <end position="375"/>
    </location>
</feature>
<comment type="similarity">
    <text evidence="1">Belongs to the transglycosylase Slt family.</text>
</comment>
<dbReference type="EMBL" id="JACSIT010000141">
    <property type="protein sequence ID" value="MBC6995850.1"/>
    <property type="molecule type" value="Genomic_DNA"/>
</dbReference>
<keyword evidence="5" id="KW-1185">Reference proteome</keyword>
<protein>
    <submittedName>
        <fullName evidence="4">Lytic transglycosylase domain-containing protein</fullName>
    </submittedName>
</protein>
<evidence type="ECO:0000256" key="1">
    <source>
        <dbReference type="ARBA" id="ARBA00007734"/>
    </source>
</evidence>
<sequence>MSKLMKCLHLALFVAMVLSAQANSISTTVPSSSNDPANISHRLADLDLPLSTHATDAHLRSKLQDYLGTGSHSTEKMLGRASQYFPIFEYYLAKHEMPESLKYLAVAESMLVPRAVSSASAAGLWQLMPATARSMGLRVDGTVDERLDLYRATEAAVVMLKELHGQFGDWHLALAAYNCGPGRVRRAISASGGHTYYPKVKPYLPRESQQYVAAYVAAAYTVNYYDDYGLTPAENVKEDELAALRVYRHLSLNKLADACGIPRQQLRKMNPSYLRGYVPANEIGYRVRIPLEKKWEAKTFIWGRPNLVEIMPPNETELASQIVADLGFSARYWLLGCQPANLLSSPSVVQLAHEERFNLAVAESYQAVAMLTTAP</sequence>
<dbReference type="InterPro" id="IPR008258">
    <property type="entry name" value="Transglycosylase_SLT_dom_1"/>
</dbReference>
<accession>A0A923PKR2</accession>